<evidence type="ECO:0000256" key="3">
    <source>
        <dbReference type="ARBA" id="ARBA00023274"/>
    </source>
</evidence>
<dbReference type="InterPro" id="IPR036373">
    <property type="entry name" value="Ribosomal_bL17_sf"/>
</dbReference>
<evidence type="ECO:0000256" key="5">
    <source>
        <dbReference type="RuleBase" id="RU000660"/>
    </source>
</evidence>
<name>A0A2M8KX14_9BACT</name>
<dbReference type="GO" id="GO:0022625">
    <property type="term" value="C:cytosolic large ribosomal subunit"/>
    <property type="evidence" value="ECO:0007669"/>
    <property type="project" value="TreeGrafter"/>
</dbReference>
<proteinExistence type="inferred from homology"/>
<protein>
    <recommendedName>
        <fullName evidence="4 6">50S ribosomal protein L17</fullName>
    </recommendedName>
</protein>
<keyword evidence="2 5" id="KW-0689">Ribosomal protein</keyword>
<evidence type="ECO:0000256" key="2">
    <source>
        <dbReference type="ARBA" id="ARBA00022980"/>
    </source>
</evidence>
<reference evidence="8" key="1">
    <citation type="submission" date="2017-09" db="EMBL/GenBank/DDBJ databases">
        <title>Depth-based differentiation of microbial function through sediment-hosted aquifers and enrichment of novel symbionts in the deep terrestrial subsurface.</title>
        <authorList>
            <person name="Probst A.J."/>
            <person name="Ladd B."/>
            <person name="Jarett J.K."/>
            <person name="Geller-Mcgrath D.E."/>
            <person name="Sieber C.M.K."/>
            <person name="Emerson J.B."/>
            <person name="Anantharaman K."/>
            <person name="Thomas B.C."/>
            <person name="Malmstrom R."/>
            <person name="Stieglmeier M."/>
            <person name="Klingl A."/>
            <person name="Woyke T."/>
            <person name="Ryan C.M."/>
            <person name="Banfield J.F."/>
        </authorList>
    </citation>
    <scope>NUCLEOTIDE SEQUENCE [LARGE SCALE GENOMIC DNA]</scope>
</reference>
<organism evidence="7 8">
    <name type="scientific">Candidatus Ryanbacteria bacterium CG10_big_fil_rev_8_21_14_0_10_43_42</name>
    <dbReference type="NCBI Taxonomy" id="1974864"/>
    <lineage>
        <taxon>Bacteria</taxon>
        <taxon>Candidatus Ryaniibacteriota</taxon>
    </lineage>
</organism>
<sequence>MSYTVQGKKLKRNRNQRRALLKSLAANLITHKKIKTTLSKAKNVRPFVERLISIARKDTVASRRYVARYLPKEVVKTLTELVPEYKERPGGYTRITKAGLRKHDASKIAFIEFVK</sequence>
<evidence type="ECO:0000313" key="7">
    <source>
        <dbReference type="EMBL" id="PJE64474.1"/>
    </source>
</evidence>
<dbReference type="EMBL" id="PFEF01000006">
    <property type="protein sequence ID" value="PJE64474.1"/>
    <property type="molecule type" value="Genomic_DNA"/>
</dbReference>
<dbReference type="NCBIfam" id="TIGR00059">
    <property type="entry name" value="L17"/>
    <property type="match status" value="1"/>
</dbReference>
<evidence type="ECO:0000313" key="8">
    <source>
        <dbReference type="Proteomes" id="UP000229098"/>
    </source>
</evidence>
<comment type="caution">
    <text evidence="7">The sequence shown here is derived from an EMBL/GenBank/DDBJ whole genome shotgun (WGS) entry which is preliminary data.</text>
</comment>
<dbReference type="PANTHER" id="PTHR14413:SF16">
    <property type="entry name" value="LARGE RIBOSOMAL SUBUNIT PROTEIN BL17M"/>
    <property type="match status" value="1"/>
</dbReference>
<evidence type="ECO:0000256" key="1">
    <source>
        <dbReference type="ARBA" id="ARBA00008777"/>
    </source>
</evidence>
<dbReference type="InterPro" id="IPR000456">
    <property type="entry name" value="Ribosomal_bL17"/>
</dbReference>
<gene>
    <name evidence="7" type="ORF">COU90_03460</name>
</gene>
<dbReference type="PANTHER" id="PTHR14413">
    <property type="entry name" value="RIBOSOMAL PROTEIN L17"/>
    <property type="match status" value="1"/>
</dbReference>
<keyword evidence="3 5" id="KW-0687">Ribonucleoprotein</keyword>
<dbReference type="GO" id="GO:0003735">
    <property type="term" value="F:structural constituent of ribosome"/>
    <property type="evidence" value="ECO:0007669"/>
    <property type="project" value="InterPro"/>
</dbReference>
<dbReference type="SUPFAM" id="SSF64263">
    <property type="entry name" value="Prokaryotic ribosomal protein L17"/>
    <property type="match status" value="1"/>
</dbReference>
<dbReference type="Proteomes" id="UP000229098">
    <property type="component" value="Unassembled WGS sequence"/>
</dbReference>
<dbReference type="Gene3D" id="3.90.1030.10">
    <property type="entry name" value="Ribosomal protein L17"/>
    <property type="match status" value="1"/>
</dbReference>
<evidence type="ECO:0000256" key="4">
    <source>
        <dbReference type="ARBA" id="ARBA00035494"/>
    </source>
</evidence>
<accession>A0A2M8KX14</accession>
<evidence type="ECO:0000256" key="6">
    <source>
        <dbReference type="RuleBase" id="RU000661"/>
    </source>
</evidence>
<dbReference type="Pfam" id="PF01196">
    <property type="entry name" value="Ribosomal_L17"/>
    <property type="match status" value="1"/>
</dbReference>
<dbReference type="AlphaFoldDB" id="A0A2M8KX14"/>
<comment type="similarity">
    <text evidence="1 5">Belongs to the bacterial ribosomal protein bL17 family.</text>
</comment>
<dbReference type="GO" id="GO:0006412">
    <property type="term" value="P:translation"/>
    <property type="evidence" value="ECO:0007669"/>
    <property type="project" value="InterPro"/>
</dbReference>